<protein>
    <submittedName>
        <fullName evidence="1">AlNc14C95G5829 protein</fullName>
    </submittedName>
</protein>
<accession>F0WGV3</accession>
<dbReference type="HOGENOM" id="CLU_2030998_0_0_1"/>
<gene>
    <name evidence="1" type="primary">AlNc14C95G5829</name>
    <name evidence="1" type="ORF">ALNC14_066110</name>
</gene>
<reference evidence="1" key="1">
    <citation type="journal article" date="2011" name="PLoS Biol.">
        <title>Gene gain and loss during evolution of obligate parasitism in the white rust pathogen of Arabidopsis thaliana.</title>
        <authorList>
            <person name="Kemen E."/>
            <person name="Gardiner A."/>
            <person name="Schultz-Larsen T."/>
            <person name="Kemen A.C."/>
            <person name="Balmuth A.L."/>
            <person name="Robert-Seilaniantz A."/>
            <person name="Bailey K."/>
            <person name="Holub E."/>
            <person name="Studholme D.J."/>
            <person name="Maclean D."/>
            <person name="Jones J.D."/>
        </authorList>
    </citation>
    <scope>NUCLEOTIDE SEQUENCE</scope>
</reference>
<proteinExistence type="predicted"/>
<evidence type="ECO:0000313" key="1">
    <source>
        <dbReference type="EMBL" id="CCA20468.1"/>
    </source>
</evidence>
<sequence length="122" mass="14353">MIETLLHTTIKHFSGTWYKPFFSEVFKIPIQNGGLRLRIFHTFSLMLSSILDDHFEEKDSWYPARIYKLIKTLTESVFHQMGIGNDQFRSSTLVLFDRNGRLDTCKTAMRLHTRLINLENGQ</sequence>
<name>F0WGV3_9STRA</name>
<dbReference type="EMBL" id="FR824140">
    <property type="protein sequence ID" value="CCA20468.1"/>
    <property type="molecule type" value="Genomic_DNA"/>
</dbReference>
<reference evidence="1" key="2">
    <citation type="submission" date="2011-02" db="EMBL/GenBank/DDBJ databases">
        <authorList>
            <person name="MacLean D."/>
        </authorList>
    </citation>
    <scope>NUCLEOTIDE SEQUENCE</scope>
</reference>
<dbReference type="AlphaFoldDB" id="F0WGV3"/>
<organism evidence="1">
    <name type="scientific">Albugo laibachii Nc14</name>
    <dbReference type="NCBI Taxonomy" id="890382"/>
    <lineage>
        <taxon>Eukaryota</taxon>
        <taxon>Sar</taxon>
        <taxon>Stramenopiles</taxon>
        <taxon>Oomycota</taxon>
        <taxon>Peronosporomycetes</taxon>
        <taxon>Albuginales</taxon>
        <taxon>Albuginaceae</taxon>
        <taxon>Albugo</taxon>
    </lineage>
</organism>